<evidence type="ECO:0000313" key="3">
    <source>
        <dbReference type="Proteomes" id="UP000245712"/>
    </source>
</evidence>
<protein>
    <submittedName>
        <fullName evidence="2">Uncharacterized protein</fullName>
    </submittedName>
</protein>
<comment type="caution">
    <text evidence="2">The sequence shown here is derived from an EMBL/GenBank/DDBJ whole genome shotgun (WGS) entry which is preliminary data.</text>
</comment>
<gene>
    <name evidence="2" type="ORF">C7402_103353</name>
</gene>
<evidence type="ECO:0000313" key="2">
    <source>
        <dbReference type="EMBL" id="PVX85775.1"/>
    </source>
</evidence>
<dbReference type="EMBL" id="QEOB01000003">
    <property type="protein sequence ID" value="PVX85775.1"/>
    <property type="molecule type" value="Genomic_DNA"/>
</dbReference>
<sequence length="83" mass="9899">MEPIWEYRWAFVETGHWGGRKETNFWMTDIEAGRWWAYGLAGTERLEDTKRDRNVANADNSYSSTGSTKPWDHPNYARTTRRR</sequence>
<accession>A0ABX5KUU2</accession>
<feature type="region of interest" description="Disordered" evidence="1">
    <location>
        <begin position="48"/>
        <end position="83"/>
    </location>
</feature>
<reference evidence="2 3" key="1">
    <citation type="submission" date="2018-05" db="EMBL/GenBank/DDBJ databases">
        <title>Genomic Encyclopedia of Type Strains, Phase IV (KMG-V): Genome sequencing to study the core and pangenomes of soil and plant-associated prokaryotes.</title>
        <authorList>
            <person name="Whitman W."/>
        </authorList>
    </citation>
    <scope>NUCLEOTIDE SEQUENCE [LARGE SCALE GENOMIC DNA]</scope>
    <source>
        <strain evidence="2 3">SCZa-39</strain>
    </source>
</reference>
<proteinExistence type="predicted"/>
<name>A0ABX5KUU2_9BURK</name>
<dbReference type="Proteomes" id="UP000245712">
    <property type="component" value="Unassembled WGS sequence"/>
</dbReference>
<evidence type="ECO:0000256" key="1">
    <source>
        <dbReference type="SAM" id="MobiDB-lite"/>
    </source>
</evidence>
<organism evidence="2 3">
    <name type="scientific">Paraburkholderia unamae</name>
    <dbReference type="NCBI Taxonomy" id="219649"/>
    <lineage>
        <taxon>Bacteria</taxon>
        <taxon>Pseudomonadati</taxon>
        <taxon>Pseudomonadota</taxon>
        <taxon>Betaproteobacteria</taxon>
        <taxon>Burkholderiales</taxon>
        <taxon>Burkholderiaceae</taxon>
        <taxon>Paraburkholderia</taxon>
    </lineage>
</organism>
<keyword evidence="3" id="KW-1185">Reference proteome</keyword>
<dbReference type="RefSeq" id="WP_133254438.1">
    <property type="nucleotide sequence ID" value="NZ_QEOB01000003.1"/>
</dbReference>
<feature type="compositionally biased region" description="Polar residues" evidence="1">
    <location>
        <begin position="57"/>
        <end position="68"/>
    </location>
</feature>